<dbReference type="EMBL" id="CAEKKB010000004">
    <property type="protein sequence ID" value="CAB4306978.1"/>
    <property type="molecule type" value="Genomic_DNA"/>
</dbReference>
<name>A0A6J5X815_PRUAR</name>
<feature type="compositionally biased region" description="Polar residues" evidence="1">
    <location>
        <begin position="36"/>
        <end position="57"/>
    </location>
</feature>
<keyword evidence="3" id="KW-1185">Reference proteome</keyword>
<gene>
    <name evidence="2" type="ORF">ORAREDHAP_LOCUS25328</name>
</gene>
<accession>A0A6J5X815</accession>
<sequence>MEEDTRQSAMLGGGSMALKVDPARQRPVAQHDATGRPSTIKFSTFVGSRPAGSTPSSLDGPPKCRHCNGNHYSENCFKEHGYP</sequence>
<protein>
    <submittedName>
        <fullName evidence="2">Uncharacterized protein</fullName>
    </submittedName>
</protein>
<evidence type="ECO:0000313" key="2">
    <source>
        <dbReference type="EMBL" id="CAB4306978.1"/>
    </source>
</evidence>
<dbReference type="AlphaFoldDB" id="A0A6J5X815"/>
<evidence type="ECO:0000256" key="1">
    <source>
        <dbReference type="SAM" id="MobiDB-lite"/>
    </source>
</evidence>
<proteinExistence type="predicted"/>
<reference evidence="3" key="1">
    <citation type="journal article" date="2020" name="Genome Biol.">
        <title>Gamete binning: chromosome-level and haplotype-resolved genome assembly enabled by high-throughput single-cell sequencing of gamete genomes.</title>
        <authorList>
            <person name="Campoy J.A."/>
            <person name="Sun H."/>
            <person name="Goel M."/>
            <person name="Jiao W.-B."/>
            <person name="Folz-Donahue K."/>
            <person name="Wang N."/>
            <person name="Rubio M."/>
            <person name="Liu C."/>
            <person name="Kukat C."/>
            <person name="Ruiz D."/>
            <person name="Huettel B."/>
            <person name="Schneeberger K."/>
        </authorList>
    </citation>
    <scope>NUCLEOTIDE SEQUENCE [LARGE SCALE GENOMIC DNA]</scope>
    <source>
        <strain evidence="3">cv. Rojo Pasion</strain>
    </source>
</reference>
<dbReference type="Proteomes" id="UP000507245">
    <property type="component" value="Unassembled WGS sequence"/>
</dbReference>
<organism evidence="2 3">
    <name type="scientific">Prunus armeniaca</name>
    <name type="common">Apricot</name>
    <name type="synonym">Armeniaca vulgaris</name>
    <dbReference type="NCBI Taxonomy" id="36596"/>
    <lineage>
        <taxon>Eukaryota</taxon>
        <taxon>Viridiplantae</taxon>
        <taxon>Streptophyta</taxon>
        <taxon>Embryophyta</taxon>
        <taxon>Tracheophyta</taxon>
        <taxon>Spermatophyta</taxon>
        <taxon>Magnoliopsida</taxon>
        <taxon>eudicotyledons</taxon>
        <taxon>Gunneridae</taxon>
        <taxon>Pentapetalae</taxon>
        <taxon>rosids</taxon>
        <taxon>fabids</taxon>
        <taxon>Rosales</taxon>
        <taxon>Rosaceae</taxon>
        <taxon>Amygdaloideae</taxon>
        <taxon>Amygdaleae</taxon>
        <taxon>Prunus</taxon>
    </lineage>
</organism>
<evidence type="ECO:0000313" key="3">
    <source>
        <dbReference type="Proteomes" id="UP000507245"/>
    </source>
</evidence>
<feature type="region of interest" description="Disordered" evidence="1">
    <location>
        <begin position="1"/>
        <end position="62"/>
    </location>
</feature>